<dbReference type="InterPro" id="IPR001296">
    <property type="entry name" value="Glyco_trans_1"/>
</dbReference>
<feature type="domain" description="Glycosyl transferase family 1" evidence="1">
    <location>
        <begin position="173"/>
        <end position="327"/>
    </location>
</feature>
<dbReference type="EMBL" id="CP045875">
    <property type="protein sequence ID" value="QGG48895.1"/>
    <property type="molecule type" value="Genomic_DNA"/>
</dbReference>
<dbReference type="KEGG" id="hcv:FTV88_2806"/>
<dbReference type="PANTHER" id="PTHR12526">
    <property type="entry name" value="GLYCOSYLTRANSFERASE"/>
    <property type="match status" value="1"/>
</dbReference>
<evidence type="ECO:0000313" key="3">
    <source>
        <dbReference type="Proteomes" id="UP000366051"/>
    </source>
</evidence>
<dbReference type="EC" id="2.4.1.-" evidence="2"/>
<proteinExistence type="predicted"/>
<keyword evidence="3" id="KW-1185">Reference proteome</keyword>
<protein>
    <submittedName>
        <fullName evidence="2">Glycosyl transferases group 1 family protein</fullName>
        <ecNumber evidence="2">2.4.1.-</ecNumber>
    </submittedName>
</protein>
<dbReference type="CDD" id="cd03801">
    <property type="entry name" value="GT4_PimA-like"/>
    <property type="match status" value="1"/>
</dbReference>
<gene>
    <name evidence="2" type="primary">rfaB</name>
    <name evidence="2" type="ORF">FTV88_2806</name>
</gene>
<dbReference type="AlphaFoldDB" id="A0A5Q2N8S0"/>
<dbReference type="GO" id="GO:0016757">
    <property type="term" value="F:glycosyltransferase activity"/>
    <property type="evidence" value="ECO:0007669"/>
    <property type="project" value="UniProtKB-KW"/>
</dbReference>
<organism evidence="2 3">
    <name type="scientific">Heliorestis convoluta</name>
    <dbReference type="NCBI Taxonomy" id="356322"/>
    <lineage>
        <taxon>Bacteria</taxon>
        <taxon>Bacillati</taxon>
        <taxon>Bacillota</taxon>
        <taxon>Clostridia</taxon>
        <taxon>Eubacteriales</taxon>
        <taxon>Heliobacteriaceae</taxon>
        <taxon>Heliorestis</taxon>
    </lineage>
</organism>
<reference evidence="3" key="1">
    <citation type="submission" date="2019-11" db="EMBL/GenBank/DDBJ databases">
        <title>Genome sequence of Heliorestis convoluta strain HH, an alkaliphilic and minimalistic phototrophic bacterium from a soda lake in Egypt.</title>
        <authorList>
            <person name="Dewey E.D."/>
            <person name="Stokes L.M."/>
            <person name="Burchell B.M."/>
            <person name="Shaffer K.N."/>
            <person name="Huntington A.M."/>
            <person name="Baker J.M."/>
            <person name="Nadendla S."/>
            <person name="Giglio M.G."/>
            <person name="Touchman J.W."/>
            <person name="Blankenship R.E."/>
            <person name="Madigan M.T."/>
            <person name="Sattley W.M."/>
        </authorList>
    </citation>
    <scope>NUCLEOTIDE SEQUENCE [LARGE SCALE GENOMIC DNA]</scope>
    <source>
        <strain evidence="3">HH</strain>
    </source>
</reference>
<accession>A0A5Q2N8S0</accession>
<dbReference type="Gene3D" id="3.40.50.2000">
    <property type="entry name" value="Glycogen Phosphorylase B"/>
    <property type="match status" value="2"/>
</dbReference>
<evidence type="ECO:0000259" key="1">
    <source>
        <dbReference type="Pfam" id="PF00534"/>
    </source>
</evidence>
<dbReference type="SUPFAM" id="SSF53756">
    <property type="entry name" value="UDP-Glycosyltransferase/glycogen phosphorylase"/>
    <property type="match status" value="1"/>
</dbReference>
<evidence type="ECO:0000313" key="2">
    <source>
        <dbReference type="EMBL" id="QGG48895.1"/>
    </source>
</evidence>
<dbReference type="Pfam" id="PF00534">
    <property type="entry name" value="Glycos_transf_1"/>
    <property type="match status" value="1"/>
</dbReference>
<keyword evidence="2" id="KW-0808">Transferase</keyword>
<sequence length="439" mass="50754">MPEILHIASHMGGGVGKVLANATVHANSTSDAYVHKIICLEEPEQRQFIDYAQNNGVSVKIKPPLREICEDMSVADIVQVEWWHHPVMAEFMVRHLTQKMRLVIWSHNSGHFPPVIEPAFIKEPHCFIFSTPYSYESPYLRKMSEEELKKQTEVVFSSGGFKGLSGIIPHRTRGFRIGYVGTLNPCKLHPKFVEYIKTVNIGEATFVMVGDSTDKRWIEELAQEHGVTEQLEFKGYIQGISQELRQMDVFSYILNPKHYGTTENALLEAMAVGIPPVVLNQAAEKFLVRHMDTGIVVEDVKSYGQAIRFLYQNPEERKRLGDNASKWVKRELSIEKTVAKLHDIYDSLLNKEKRDFDFCTVFGKNPADWFLSCLGDERSFFYWLENINEATEKNEVQRRWLLTSDILKEKNKSSLFHFYRYYPKDSRLSKWVQLLQGHC</sequence>
<keyword evidence="2" id="KW-0328">Glycosyltransferase</keyword>
<dbReference type="Proteomes" id="UP000366051">
    <property type="component" value="Chromosome"/>
</dbReference>
<name>A0A5Q2N8S0_9FIRM</name>